<dbReference type="SUPFAM" id="SSF56349">
    <property type="entry name" value="DNA breaking-rejoining enzymes"/>
    <property type="match status" value="1"/>
</dbReference>
<dbReference type="InterPro" id="IPR050808">
    <property type="entry name" value="Phage_Integrase"/>
</dbReference>
<keyword evidence="2" id="KW-0229">DNA integration</keyword>
<keyword evidence="3" id="KW-0238">DNA-binding</keyword>
<dbReference type="InterPro" id="IPR013762">
    <property type="entry name" value="Integrase-like_cat_sf"/>
</dbReference>
<organism evidence="6 7">
    <name type="scientific">Vibrio thalassae</name>
    <dbReference type="NCBI Taxonomy" id="1243014"/>
    <lineage>
        <taxon>Bacteria</taxon>
        <taxon>Pseudomonadati</taxon>
        <taxon>Pseudomonadota</taxon>
        <taxon>Gammaproteobacteria</taxon>
        <taxon>Vibrionales</taxon>
        <taxon>Vibrionaceae</taxon>
        <taxon>Vibrio</taxon>
    </lineage>
</organism>
<dbReference type="Proteomes" id="UP000219336">
    <property type="component" value="Unassembled WGS sequence"/>
</dbReference>
<evidence type="ECO:0000256" key="1">
    <source>
        <dbReference type="ARBA" id="ARBA00008857"/>
    </source>
</evidence>
<dbReference type="EMBL" id="OANU01000014">
    <property type="protein sequence ID" value="SNX47822.1"/>
    <property type="molecule type" value="Genomic_DNA"/>
</dbReference>
<dbReference type="OrthoDB" id="9795573at2"/>
<comment type="similarity">
    <text evidence="1">Belongs to the 'phage' integrase family.</text>
</comment>
<dbReference type="InterPro" id="IPR038488">
    <property type="entry name" value="Integrase_DNA-bd_sf"/>
</dbReference>
<feature type="domain" description="Tyr recombinase" evidence="5">
    <location>
        <begin position="198"/>
        <end position="391"/>
    </location>
</feature>
<dbReference type="AlphaFoldDB" id="A0A240EGM6"/>
<dbReference type="InterPro" id="IPR025166">
    <property type="entry name" value="Integrase_DNA_bind_dom"/>
</dbReference>
<dbReference type="InterPro" id="IPR010998">
    <property type="entry name" value="Integrase_recombinase_N"/>
</dbReference>
<reference evidence="7" key="1">
    <citation type="submission" date="2016-06" db="EMBL/GenBank/DDBJ databases">
        <authorList>
            <person name="Rodrigo-Torres L."/>
            <person name="Arahal R.D."/>
            <person name="Lucena T."/>
        </authorList>
    </citation>
    <scope>NUCLEOTIDE SEQUENCE [LARGE SCALE GENOMIC DNA]</scope>
    <source>
        <strain evidence="7">CECT8203</strain>
    </source>
</reference>
<dbReference type="Gene3D" id="1.10.443.10">
    <property type="entry name" value="Intergrase catalytic core"/>
    <property type="match status" value="1"/>
</dbReference>
<evidence type="ECO:0000313" key="6">
    <source>
        <dbReference type="EMBL" id="SNX47822.1"/>
    </source>
</evidence>
<protein>
    <submittedName>
        <fullName evidence="6">Prophage CPS-53 integrase</fullName>
    </submittedName>
</protein>
<keyword evidence="7" id="KW-1185">Reference proteome</keyword>
<dbReference type="PANTHER" id="PTHR30629">
    <property type="entry name" value="PROPHAGE INTEGRASE"/>
    <property type="match status" value="1"/>
</dbReference>
<gene>
    <name evidence="6" type="primary">intS_2</name>
    <name evidence="6" type="ORF">VTH8203_01437</name>
</gene>
<name>A0A240EGM6_9VIBR</name>
<dbReference type="PROSITE" id="PS51898">
    <property type="entry name" value="TYR_RECOMBINASE"/>
    <property type="match status" value="1"/>
</dbReference>
<evidence type="ECO:0000259" key="5">
    <source>
        <dbReference type="PROSITE" id="PS51898"/>
    </source>
</evidence>
<evidence type="ECO:0000256" key="3">
    <source>
        <dbReference type="ARBA" id="ARBA00023125"/>
    </source>
</evidence>
<dbReference type="InterPro" id="IPR053876">
    <property type="entry name" value="Phage_int_M"/>
</dbReference>
<dbReference type="GO" id="GO:0015074">
    <property type="term" value="P:DNA integration"/>
    <property type="evidence" value="ECO:0007669"/>
    <property type="project" value="UniProtKB-KW"/>
</dbReference>
<dbReference type="Gene3D" id="1.10.150.130">
    <property type="match status" value="1"/>
</dbReference>
<dbReference type="GO" id="GO:0006310">
    <property type="term" value="P:DNA recombination"/>
    <property type="evidence" value="ECO:0007669"/>
    <property type="project" value="UniProtKB-KW"/>
</dbReference>
<dbReference type="InterPro" id="IPR011010">
    <property type="entry name" value="DNA_brk_join_enz"/>
</dbReference>
<accession>A0A240EGM6</accession>
<dbReference type="InterPro" id="IPR002104">
    <property type="entry name" value="Integrase_catalytic"/>
</dbReference>
<proteinExistence type="inferred from homology"/>
<dbReference type="RefSeq" id="WP_017042237.1">
    <property type="nucleotide sequence ID" value="NZ_JBHSII010000001.1"/>
</dbReference>
<sequence length="401" mass="46337">MGKLNARKVAALAKDEPRKTADGNGLYFVVPASGEPFWILRFSINGSRPEMTLGSYPELSLADARDAAFQQRKLIKQGINPLAERQRRQWSGIETVEQLFDDWYKNDLQVRLQHANIPKRIYTKEIHPVMGKIRIDQVTALDVREVIKRVVDSGRKSIANDTLMYMKQLFRHANKLDLTQFNPAAAFRVNDAGGVEKSRERVLTEDEIATVFRVFRENNVSFTRENYLACCLYLVLGVRNSELCQAPWDEFDLDNGIWELPKERTKNGIPLTIPLPRQAVEWLQELKIRALDSDYVFPSRRRSKNPYMGSDTITTAIKYLFGRDKERPTKNKMEGVDYFVVHDLRRTFRTLASAEGIDGQVAERCLNHKLKGVEGIYNRHDFLEERREAHQKVADRICHLL</sequence>
<evidence type="ECO:0000256" key="4">
    <source>
        <dbReference type="ARBA" id="ARBA00023172"/>
    </source>
</evidence>
<dbReference type="Pfam" id="PF00589">
    <property type="entry name" value="Phage_integrase"/>
    <property type="match status" value="1"/>
</dbReference>
<dbReference type="CDD" id="cd00801">
    <property type="entry name" value="INT_P4_C"/>
    <property type="match status" value="1"/>
</dbReference>
<dbReference type="PANTHER" id="PTHR30629:SF2">
    <property type="entry name" value="PROPHAGE INTEGRASE INTS-RELATED"/>
    <property type="match status" value="1"/>
</dbReference>
<dbReference type="Pfam" id="PF22022">
    <property type="entry name" value="Phage_int_M"/>
    <property type="match status" value="1"/>
</dbReference>
<dbReference type="Gene3D" id="3.30.160.390">
    <property type="entry name" value="Integrase, DNA-binding domain"/>
    <property type="match status" value="1"/>
</dbReference>
<dbReference type="Pfam" id="PF13356">
    <property type="entry name" value="Arm-DNA-bind_3"/>
    <property type="match status" value="1"/>
</dbReference>
<dbReference type="GO" id="GO:0003677">
    <property type="term" value="F:DNA binding"/>
    <property type="evidence" value="ECO:0007669"/>
    <property type="project" value="UniProtKB-KW"/>
</dbReference>
<evidence type="ECO:0000256" key="2">
    <source>
        <dbReference type="ARBA" id="ARBA00022908"/>
    </source>
</evidence>
<keyword evidence="4" id="KW-0233">DNA recombination</keyword>
<evidence type="ECO:0000313" key="7">
    <source>
        <dbReference type="Proteomes" id="UP000219336"/>
    </source>
</evidence>